<gene>
    <name evidence="13" type="ORF">PHMEG_00011301</name>
</gene>
<dbReference type="SUPFAM" id="SSF56741">
    <property type="entry name" value="Eukaryotic DNA topoisomerase I, N-terminal DNA-binding fragment"/>
    <property type="match status" value="1"/>
</dbReference>
<dbReference type="Pfam" id="PF02919">
    <property type="entry name" value="Topoisom_I_N"/>
    <property type="match status" value="1"/>
</dbReference>
<evidence type="ECO:0000256" key="8">
    <source>
        <dbReference type="ARBA" id="ARBA00033297"/>
    </source>
</evidence>
<protein>
    <recommendedName>
        <fullName evidence="4">DNA topoisomerase 1</fullName>
        <ecNumber evidence="3">5.6.2.1</ecNumber>
    </recommendedName>
    <alternativeName>
        <fullName evidence="8">DNA topoisomerase I</fullName>
    </alternativeName>
</protein>
<keyword evidence="5 9" id="KW-0799">Topoisomerase</keyword>
<dbReference type="EMBL" id="NBNE01001189">
    <property type="protein sequence ID" value="OWZ15119.1"/>
    <property type="molecule type" value="Genomic_DNA"/>
</dbReference>
<dbReference type="Pfam" id="PF14370">
    <property type="entry name" value="Topo_C_assoc"/>
    <property type="match status" value="1"/>
</dbReference>
<sequence length="725" mass="82012">MDSSDDDQIPIAMLRKKSKPVNGSARVKKEKRRPIAEDSDSDSLPLVQLKKKAAKRPTNSTAKPVKKTVKKETGVKRKASSSSAAAKSRKTKANSSASNGKAKVKREKGANVRKLKVHSKGERLDMAIKAFRWWNAEELPEGIQWRTLEHNGVMFPPPYKPHHVPLLYNGKEIELTPSQEEVASFYAAIPKDGPQLGNPKTAKIFNKNFFTDFRKVLGKQHEVTTFDGCDFSRIATYLEKQREEKKNMTKEEKQPEKEKRELEVFTNGFAFVDGHLEKVGNFRIEPPGLFRGRGEHPKTGTLKERVMPEDVTVNVGISDRVPICNVPGHAWKQVIHRDTVSWLAYWNENVMGGIKYVFFAASSSFKGKSDLAKYEKARRLKNCIDKIRRDYTKGLKATDMFTKQRSTAMWVIDILALRVGNEKGEDEADTVGCCSLRVEHMSFNDENCALTLSFLGKDSMPYNNTVELAQYGSVGKLVYDNLKKFCAKKGKNEEVFHELSVTELNKHLSSLMPGLSAKVFRTFNASFTLEKELPGLSGQELDPQGKMEVAPKVVLYNDANRKVAILCNHQRTAPKSFDTTLDKMNAQLDQLKDQVKDLKHMQTLISKGKVSSIKLKKEKPASDNKDEDALAKKAQAHLFQRTPSADQVAKKIENWKKKIKALSLRVQDKTDNKEVALGTSKLNYMDPRITVAWCKRNEVPISAVFSKTLREKFVWAMDVDPDWKF</sequence>
<dbReference type="SMART" id="SM00435">
    <property type="entry name" value="TOPEUc"/>
    <property type="match status" value="1"/>
</dbReference>
<dbReference type="InterPro" id="IPR013499">
    <property type="entry name" value="TopoI_euk"/>
</dbReference>
<name>A0A225WD88_9STRA</name>
<dbReference type="Gene3D" id="2.170.11.10">
    <property type="entry name" value="DNA Topoisomerase I, domain 2"/>
    <property type="match status" value="1"/>
</dbReference>
<dbReference type="InterPro" id="IPR014711">
    <property type="entry name" value="TopoI_cat_a-hlx-sub_euk"/>
</dbReference>
<dbReference type="AlphaFoldDB" id="A0A225WD88"/>
<dbReference type="GO" id="GO:0006265">
    <property type="term" value="P:DNA topological change"/>
    <property type="evidence" value="ECO:0007669"/>
    <property type="project" value="UniProtKB-UniRule"/>
</dbReference>
<keyword evidence="14" id="KW-1185">Reference proteome</keyword>
<dbReference type="STRING" id="4795.A0A225WD88"/>
<feature type="domain" description="DNA topoisomerase I eukaryotic-type" evidence="12">
    <location>
        <begin position="289"/>
        <end position="698"/>
    </location>
</feature>
<evidence type="ECO:0000256" key="1">
    <source>
        <dbReference type="ARBA" id="ARBA00000213"/>
    </source>
</evidence>
<dbReference type="GO" id="GO:0005730">
    <property type="term" value="C:nucleolus"/>
    <property type="evidence" value="ECO:0007669"/>
    <property type="project" value="TreeGrafter"/>
</dbReference>
<dbReference type="GO" id="GO:0003677">
    <property type="term" value="F:DNA binding"/>
    <property type="evidence" value="ECO:0007669"/>
    <property type="project" value="UniProtKB-UniRule"/>
</dbReference>
<comment type="caution">
    <text evidence="13">The sequence shown here is derived from an EMBL/GenBank/DDBJ whole genome shotgun (WGS) entry which is preliminary data.</text>
</comment>
<dbReference type="InterPro" id="IPR018521">
    <property type="entry name" value="TopoIB_AS"/>
</dbReference>
<keyword evidence="6 9" id="KW-0238">DNA-binding</keyword>
<evidence type="ECO:0000256" key="5">
    <source>
        <dbReference type="ARBA" id="ARBA00023029"/>
    </source>
</evidence>
<organism evidence="13 14">
    <name type="scientific">Phytophthora megakarya</name>
    <dbReference type="NCBI Taxonomy" id="4795"/>
    <lineage>
        <taxon>Eukaryota</taxon>
        <taxon>Sar</taxon>
        <taxon>Stramenopiles</taxon>
        <taxon>Oomycota</taxon>
        <taxon>Peronosporomycetes</taxon>
        <taxon>Peronosporales</taxon>
        <taxon>Peronosporaceae</taxon>
        <taxon>Phytophthora</taxon>
    </lineage>
</organism>
<evidence type="ECO:0000313" key="13">
    <source>
        <dbReference type="EMBL" id="OWZ15119.1"/>
    </source>
</evidence>
<dbReference type="PROSITE" id="PS00176">
    <property type="entry name" value="TOPO_IB_1"/>
    <property type="match status" value="1"/>
</dbReference>
<accession>A0A225WD88</accession>
<evidence type="ECO:0000256" key="9">
    <source>
        <dbReference type="PROSITE-ProRule" id="PRU01382"/>
    </source>
</evidence>
<evidence type="ECO:0000256" key="10">
    <source>
        <dbReference type="SAM" id="Coils"/>
    </source>
</evidence>
<dbReference type="Gene3D" id="1.10.10.41">
    <property type="entry name" value="Yeast DNA topoisomerase - domain 1"/>
    <property type="match status" value="1"/>
</dbReference>
<dbReference type="InterPro" id="IPR011010">
    <property type="entry name" value="DNA_brk_join_enz"/>
</dbReference>
<dbReference type="InterPro" id="IPR013030">
    <property type="entry name" value="DNA_topo_DNA_db_N_dom2"/>
</dbReference>
<evidence type="ECO:0000313" key="14">
    <source>
        <dbReference type="Proteomes" id="UP000198211"/>
    </source>
</evidence>
<dbReference type="InterPro" id="IPR051062">
    <property type="entry name" value="Topoisomerase_IB"/>
</dbReference>
<dbReference type="InterPro" id="IPR025834">
    <property type="entry name" value="TopoI_C_dom"/>
</dbReference>
<dbReference type="SUPFAM" id="SSF56349">
    <property type="entry name" value="DNA breaking-rejoining enzymes"/>
    <property type="match status" value="1"/>
</dbReference>
<dbReference type="InterPro" id="IPR001631">
    <property type="entry name" value="TopoI"/>
</dbReference>
<proteinExistence type="inferred from homology"/>
<dbReference type="InterPro" id="IPR013034">
    <property type="entry name" value="DNA_topo_DNA_db_N_dom1"/>
</dbReference>
<evidence type="ECO:0000256" key="4">
    <source>
        <dbReference type="ARBA" id="ARBA00019632"/>
    </source>
</evidence>
<comment type="similarity">
    <text evidence="2 9">Belongs to the type IB topoisomerase family.</text>
</comment>
<dbReference type="PANTHER" id="PTHR10290">
    <property type="entry name" value="DNA TOPOISOMERASE I"/>
    <property type="match status" value="1"/>
</dbReference>
<dbReference type="PRINTS" id="PR00416">
    <property type="entry name" value="EUTPISMRASEI"/>
</dbReference>
<dbReference type="FunFam" id="3.90.15.10:FF:000007">
    <property type="entry name" value="DNA topoisomerase I"/>
    <property type="match status" value="1"/>
</dbReference>
<keyword evidence="7 9" id="KW-0413">Isomerase</keyword>
<dbReference type="InterPro" id="IPR013500">
    <property type="entry name" value="TopoI_cat_euk"/>
</dbReference>
<dbReference type="InterPro" id="IPR036202">
    <property type="entry name" value="TopoI_DNA-bd_euk_N_sf"/>
</dbReference>
<dbReference type="PROSITE" id="PS52038">
    <property type="entry name" value="TOPO_IB_2"/>
    <property type="match status" value="1"/>
</dbReference>
<evidence type="ECO:0000256" key="7">
    <source>
        <dbReference type="ARBA" id="ARBA00023235"/>
    </source>
</evidence>
<evidence type="ECO:0000256" key="6">
    <source>
        <dbReference type="ARBA" id="ARBA00023125"/>
    </source>
</evidence>
<dbReference type="GO" id="GO:0003917">
    <property type="term" value="F:DNA topoisomerase type I (single strand cut, ATP-independent) activity"/>
    <property type="evidence" value="ECO:0007669"/>
    <property type="project" value="UniProtKB-UniRule"/>
</dbReference>
<comment type="catalytic activity">
    <reaction evidence="1 9">
        <text>ATP-independent breakage of single-stranded DNA, followed by passage and rejoining.</text>
        <dbReference type="EC" id="5.6.2.1"/>
    </reaction>
</comment>
<dbReference type="Gene3D" id="1.10.132.10">
    <property type="match status" value="1"/>
</dbReference>
<keyword evidence="10" id="KW-0175">Coiled coil</keyword>
<evidence type="ECO:0000256" key="3">
    <source>
        <dbReference type="ARBA" id="ARBA00012891"/>
    </source>
</evidence>
<feature type="region of interest" description="Disordered" evidence="11">
    <location>
        <begin position="1"/>
        <end position="113"/>
    </location>
</feature>
<feature type="active site" description="O-(3'-phospho-DNA)-tyrosine intermediate" evidence="9">
    <location>
        <position position="684"/>
    </location>
</feature>
<dbReference type="InterPro" id="IPR008336">
    <property type="entry name" value="TopoI_DNA-bd_euk"/>
</dbReference>
<evidence type="ECO:0000256" key="11">
    <source>
        <dbReference type="SAM" id="MobiDB-lite"/>
    </source>
</evidence>
<dbReference type="Proteomes" id="UP000198211">
    <property type="component" value="Unassembled WGS sequence"/>
</dbReference>
<dbReference type="GO" id="GO:0006260">
    <property type="term" value="P:DNA replication"/>
    <property type="evidence" value="ECO:0007669"/>
    <property type="project" value="TreeGrafter"/>
</dbReference>
<dbReference type="GO" id="GO:0007059">
    <property type="term" value="P:chromosome segregation"/>
    <property type="evidence" value="ECO:0007669"/>
    <property type="project" value="TreeGrafter"/>
</dbReference>
<dbReference type="Gene3D" id="3.90.15.10">
    <property type="entry name" value="Topoisomerase I, Chain A, domain 3"/>
    <property type="match status" value="1"/>
</dbReference>
<dbReference type="FunFam" id="1.10.132.10:FF:000007">
    <property type="entry name" value="DNA topoisomerase I"/>
    <property type="match status" value="1"/>
</dbReference>
<reference evidence="14" key="1">
    <citation type="submission" date="2017-03" db="EMBL/GenBank/DDBJ databases">
        <title>Phytopthora megakarya and P. palmivora, two closely related causual agents of cacao black pod achieved similar genome size and gene model numbers by different mechanisms.</title>
        <authorList>
            <person name="Ali S."/>
            <person name="Shao J."/>
            <person name="Larry D.J."/>
            <person name="Kronmiller B."/>
            <person name="Shen D."/>
            <person name="Strem M.D."/>
            <person name="Melnick R.L."/>
            <person name="Guiltinan M.J."/>
            <person name="Tyler B.M."/>
            <person name="Meinhardt L.W."/>
            <person name="Bailey B.A."/>
        </authorList>
    </citation>
    <scope>NUCLEOTIDE SEQUENCE [LARGE SCALE GENOMIC DNA]</scope>
    <source>
        <strain evidence="14">zdho120</strain>
    </source>
</reference>
<dbReference type="OrthoDB" id="47179at2759"/>
<dbReference type="GO" id="GO:0005694">
    <property type="term" value="C:chromosome"/>
    <property type="evidence" value="ECO:0007669"/>
    <property type="project" value="InterPro"/>
</dbReference>
<evidence type="ECO:0000259" key="12">
    <source>
        <dbReference type="SMART" id="SM00435"/>
    </source>
</evidence>
<dbReference type="PANTHER" id="PTHR10290:SF3">
    <property type="entry name" value="DNA TOPOISOMERASE 1"/>
    <property type="match status" value="1"/>
</dbReference>
<dbReference type="InterPro" id="IPR014727">
    <property type="entry name" value="TopoI_cat_a/b-sub_euk"/>
</dbReference>
<dbReference type="EC" id="5.6.2.1" evidence="3"/>
<feature type="coiled-coil region" evidence="10">
    <location>
        <begin position="645"/>
        <end position="672"/>
    </location>
</feature>
<evidence type="ECO:0000256" key="2">
    <source>
        <dbReference type="ARBA" id="ARBA00006645"/>
    </source>
</evidence>
<dbReference type="Pfam" id="PF01028">
    <property type="entry name" value="Topoisom_I"/>
    <property type="match status" value="1"/>
</dbReference>
<feature type="compositionally biased region" description="Basic residues" evidence="11">
    <location>
        <begin position="102"/>
        <end position="113"/>
    </location>
</feature>